<sequence>LLFDLSEFDSGVVTIKHTDSRRAEILGTLEQILEGRSLSAKQAEVLRGRLHWFNSYLFVRAPCDAMRRLSVRAQGRDASAALDGSVEHAILTFKNHLETAPPLRLCPASGRNMYVFIDSSLSFEPGLDTVAGIGGVLYDQSGNAVQHFSAEISGTDLERLLGDSDHPIYEVELAAVMVAFEAWMSLLRDTYSVFYVDNEAAQSTLVSGRSSTRNRRAILQRILNAEHQALCRPWFGRVPSYSNPADPPSP</sequence>
<reference evidence="1" key="1">
    <citation type="submission" date="2021-02" db="EMBL/GenBank/DDBJ databases">
        <authorList>
            <person name="Dougan E. K."/>
            <person name="Rhodes N."/>
            <person name="Thang M."/>
            <person name="Chan C."/>
        </authorList>
    </citation>
    <scope>NUCLEOTIDE SEQUENCE</scope>
</reference>
<dbReference type="AlphaFoldDB" id="A0A812SVK5"/>
<organism evidence="1 2">
    <name type="scientific">Symbiodinium pilosum</name>
    <name type="common">Dinoflagellate</name>
    <dbReference type="NCBI Taxonomy" id="2952"/>
    <lineage>
        <taxon>Eukaryota</taxon>
        <taxon>Sar</taxon>
        <taxon>Alveolata</taxon>
        <taxon>Dinophyceae</taxon>
        <taxon>Suessiales</taxon>
        <taxon>Symbiodiniaceae</taxon>
        <taxon>Symbiodinium</taxon>
    </lineage>
</organism>
<gene>
    <name evidence="1" type="ORF">SPIL2461_LOCUS12890</name>
</gene>
<dbReference type="EMBL" id="CAJNIZ010027233">
    <property type="protein sequence ID" value="CAE7498767.1"/>
    <property type="molecule type" value="Genomic_DNA"/>
</dbReference>
<name>A0A812SVK5_SYMPI</name>
<evidence type="ECO:0000313" key="2">
    <source>
        <dbReference type="Proteomes" id="UP000649617"/>
    </source>
</evidence>
<comment type="caution">
    <text evidence="1">The sequence shown here is derived from an EMBL/GenBank/DDBJ whole genome shotgun (WGS) entry which is preliminary data.</text>
</comment>
<evidence type="ECO:0000313" key="1">
    <source>
        <dbReference type="EMBL" id="CAE7498767.1"/>
    </source>
</evidence>
<dbReference type="OrthoDB" id="448198at2759"/>
<keyword evidence="2" id="KW-1185">Reference proteome</keyword>
<protein>
    <submittedName>
        <fullName evidence="1">Uncharacterized protein</fullName>
    </submittedName>
</protein>
<feature type="non-terminal residue" evidence="1">
    <location>
        <position position="1"/>
    </location>
</feature>
<proteinExistence type="predicted"/>
<dbReference type="Proteomes" id="UP000649617">
    <property type="component" value="Unassembled WGS sequence"/>
</dbReference>
<accession>A0A812SVK5</accession>